<gene>
    <name evidence="1" type="ORF">FO440_08925</name>
</gene>
<comment type="caution">
    <text evidence="1">The sequence shown here is derived from an EMBL/GenBank/DDBJ whole genome shotgun (WGS) entry which is preliminary data.</text>
</comment>
<accession>A0A556MWI6</accession>
<sequence length="60" mass="6799">MTRTMMILRDVAYAILVVLLLLPVSPLPLSLTVRVLIAALAVATRVWQHITYYKQTGKIY</sequence>
<proteinExistence type="predicted"/>
<dbReference type="Proteomes" id="UP000318733">
    <property type="component" value="Unassembled WGS sequence"/>
</dbReference>
<evidence type="ECO:0000313" key="2">
    <source>
        <dbReference type="Proteomes" id="UP000318733"/>
    </source>
</evidence>
<name>A0A556MWI6_9SPHI</name>
<protein>
    <submittedName>
        <fullName evidence="1">Uncharacterized protein</fullName>
    </submittedName>
</protein>
<organism evidence="1 2">
    <name type="scientific">Mucilaginibacter corticis</name>
    <dbReference type="NCBI Taxonomy" id="2597670"/>
    <lineage>
        <taxon>Bacteria</taxon>
        <taxon>Pseudomonadati</taxon>
        <taxon>Bacteroidota</taxon>
        <taxon>Sphingobacteriia</taxon>
        <taxon>Sphingobacteriales</taxon>
        <taxon>Sphingobacteriaceae</taxon>
        <taxon>Mucilaginibacter</taxon>
    </lineage>
</organism>
<reference evidence="1 2" key="1">
    <citation type="submission" date="2019-07" db="EMBL/GenBank/DDBJ databases">
        <authorList>
            <person name="Huq M.A."/>
        </authorList>
    </citation>
    <scope>NUCLEOTIDE SEQUENCE [LARGE SCALE GENOMIC DNA]</scope>
    <source>
        <strain evidence="1 2">MAH-19</strain>
    </source>
</reference>
<keyword evidence="2" id="KW-1185">Reference proteome</keyword>
<evidence type="ECO:0000313" key="1">
    <source>
        <dbReference type="EMBL" id="TSJ44281.1"/>
    </source>
</evidence>
<dbReference type="AlphaFoldDB" id="A0A556MWI6"/>
<dbReference type="EMBL" id="VLPK01000001">
    <property type="protein sequence ID" value="TSJ44281.1"/>
    <property type="molecule type" value="Genomic_DNA"/>
</dbReference>